<name>K7PC97_9VIRU</name>
<feature type="region of interest" description="Disordered" evidence="5">
    <location>
        <begin position="75"/>
        <end position="124"/>
    </location>
</feature>
<keyword evidence="9" id="KW-1185">Reference proteome</keyword>
<dbReference type="PROSITE" id="PS50089">
    <property type="entry name" value="ZF_RING_2"/>
    <property type="match status" value="1"/>
</dbReference>
<dbReference type="InterPro" id="IPR003879">
    <property type="entry name" value="Butyrophylin_SPRY"/>
</dbReference>
<evidence type="ECO:0000256" key="3">
    <source>
        <dbReference type="ARBA" id="ARBA00022833"/>
    </source>
</evidence>
<feature type="region of interest" description="Disordered" evidence="5">
    <location>
        <begin position="147"/>
        <end position="171"/>
    </location>
</feature>
<dbReference type="PROSITE" id="PS00518">
    <property type="entry name" value="ZF_RING_1"/>
    <property type="match status" value="1"/>
</dbReference>
<dbReference type="InterPro" id="IPR043136">
    <property type="entry name" value="B30.2/SPRY_sf"/>
</dbReference>
<gene>
    <name evidence="8" type="ORF">CyHV1_ORF128</name>
</gene>
<keyword evidence="2 4" id="KW-0863">Zinc-finger</keyword>
<dbReference type="GeneID" id="14011273"/>
<dbReference type="OrthoDB" id="11333at10239"/>
<dbReference type="Pfam" id="PF00622">
    <property type="entry name" value="SPRY"/>
    <property type="match status" value="1"/>
</dbReference>
<keyword evidence="3" id="KW-0862">Zinc</keyword>
<feature type="compositionally biased region" description="Low complexity" evidence="5">
    <location>
        <begin position="162"/>
        <end position="171"/>
    </location>
</feature>
<accession>K7PC97</accession>
<dbReference type="GO" id="GO:0008270">
    <property type="term" value="F:zinc ion binding"/>
    <property type="evidence" value="ECO:0007669"/>
    <property type="project" value="UniProtKB-KW"/>
</dbReference>
<evidence type="ECO:0000256" key="5">
    <source>
        <dbReference type="SAM" id="MobiDB-lite"/>
    </source>
</evidence>
<dbReference type="Gene3D" id="3.30.40.10">
    <property type="entry name" value="Zinc/RING finger domain, C3HC4 (zinc finger)"/>
    <property type="match status" value="1"/>
</dbReference>
<organism evidence="8 9">
    <name type="scientific">Cyprinid herpesvirus 1</name>
    <dbReference type="NCBI Taxonomy" id="317858"/>
    <lineage>
        <taxon>Viruses</taxon>
        <taxon>Duplodnaviria</taxon>
        <taxon>Heunggongvirae</taxon>
        <taxon>Peploviricota</taxon>
        <taxon>Herviviricetes</taxon>
        <taxon>Herpesvirales</taxon>
        <taxon>Alloherpesviridae</taxon>
        <taxon>Cyvirus</taxon>
        <taxon>Cyvirus cyprinidallo1</taxon>
    </lineage>
</organism>
<evidence type="ECO:0000256" key="4">
    <source>
        <dbReference type="PROSITE-ProRule" id="PRU00175"/>
    </source>
</evidence>
<dbReference type="SUPFAM" id="SSF49899">
    <property type="entry name" value="Concanavalin A-like lectins/glucanases"/>
    <property type="match status" value="1"/>
</dbReference>
<dbReference type="Pfam" id="PF15227">
    <property type="entry name" value="zf-C3HC4_4"/>
    <property type="match status" value="1"/>
</dbReference>
<dbReference type="InterPro" id="IPR013083">
    <property type="entry name" value="Znf_RING/FYVE/PHD"/>
</dbReference>
<dbReference type="KEGG" id="vg:14011273"/>
<dbReference type="InterPro" id="IPR003877">
    <property type="entry name" value="SPRY_dom"/>
</dbReference>
<feature type="compositionally biased region" description="Acidic residues" evidence="5">
    <location>
        <begin position="90"/>
        <end position="100"/>
    </location>
</feature>
<evidence type="ECO:0000313" key="8">
    <source>
        <dbReference type="EMBL" id="AFJ20417.1"/>
    </source>
</evidence>
<dbReference type="Proteomes" id="UP000118426">
    <property type="component" value="Segment"/>
</dbReference>
<dbReference type="InterPro" id="IPR013320">
    <property type="entry name" value="ConA-like_dom_sf"/>
</dbReference>
<feature type="compositionally biased region" description="Pro residues" evidence="5">
    <location>
        <begin position="101"/>
        <end position="110"/>
    </location>
</feature>
<sequence length="417" mass="45982">MDVTSLKIELVCTECGDLLEDPVTVACGHTFCRDCLIVPTCGICLSDINPEAFQWAPNATLTRFLEILKTAESENSTPQITALITPNSSESDDWDSEDDPFPSPPPPPPHASTSARSGCPVPPPRPAVLPVPSFVLRGSGRMARRNALVPTPENSPPPSPSPSTSISQANSVVSTSPEVLLAKSLYRSIPKSRGKHHNEKTSLNRLHRVVSELESKERWHNKMLRERYLVRCNLDPATAHPKLRVDMDGRICYFSEDQTSGNGSRPKLSFTSMPGVMSQMGRFGPFYAEMSVDCKRSWIFGVCSSGVNKNMVIPKPSDGAWTLSLKEDGTLWANTDFRVQLPNSVHPLSKVGVLVNQEMGSVQFIDPQSNETIFTFNRQTQLEYTPIHMFASPGKKDSVPIIVTEPVPPKKLHCTQY</sequence>
<dbReference type="InterPro" id="IPR001870">
    <property type="entry name" value="B30.2/SPRY"/>
</dbReference>
<dbReference type="InterPro" id="IPR017907">
    <property type="entry name" value="Znf_RING_CS"/>
</dbReference>
<feature type="domain" description="RING-type" evidence="6">
    <location>
        <begin position="12"/>
        <end position="44"/>
    </location>
</feature>
<dbReference type="EMBL" id="JQ815363">
    <property type="protein sequence ID" value="AFJ20417.1"/>
    <property type="molecule type" value="Genomic_DNA"/>
</dbReference>
<evidence type="ECO:0000256" key="1">
    <source>
        <dbReference type="ARBA" id="ARBA00022723"/>
    </source>
</evidence>
<feature type="domain" description="B30.2/SPRY" evidence="7">
    <location>
        <begin position="212"/>
        <end position="408"/>
    </location>
</feature>
<evidence type="ECO:0000259" key="7">
    <source>
        <dbReference type="PROSITE" id="PS50188"/>
    </source>
</evidence>
<reference evidence="8 9" key="1">
    <citation type="journal article" date="2013" name="J. Virol.">
        <title>Comparative genomics of carp herpesviruses.</title>
        <authorList>
            <person name="Davison A.J."/>
            <person name="Kurobe T."/>
            <person name="Gatherer D."/>
            <person name="Cunningham C."/>
            <person name="Korf I."/>
            <person name="Fukuda H."/>
            <person name="Hedrick R.P."/>
            <person name="Waltzek T.B."/>
        </authorList>
    </citation>
    <scope>NUCLEOTIDE SEQUENCE [LARGE SCALE GENOMIC DNA]</scope>
    <source>
        <strain evidence="8">NG-J1</strain>
    </source>
</reference>
<dbReference type="Gene3D" id="2.60.120.920">
    <property type="match status" value="1"/>
</dbReference>
<dbReference type="PRINTS" id="PR01407">
    <property type="entry name" value="BUTYPHLNCDUF"/>
</dbReference>
<evidence type="ECO:0000256" key="2">
    <source>
        <dbReference type="ARBA" id="ARBA00022771"/>
    </source>
</evidence>
<dbReference type="SUPFAM" id="SSF57850">
    <property type="entry name" value="RING/U-box"/>
    <property type="match status" value="1"/>
</dbReference>
<evidence type="ECO:0000259" key="6">
    <source>
        <dbReference type="PROSITE" id="PS50089"/>
    </source>
</evidence>
<dbReference type="InterPro" id="IPR050143">
    <property type="entry name" value="TRIM/RBCC"/>
</dbReference>
<dbReference type="InterPro" id="IPR001841">
    <property type="entry name" value="Znf_RING"/>
</dbReference>
<keyword evidence="1" id="KW-0479">Metal-binding</keyword>
<dbReference type="RefSeq" id="YP_007003783.1">
    <property type="nucleotide sequence ID" value="NC_019491.1"/>
</dbReference>
<dbReference type="PROSITE" id="PS50188">
    <property type="entry name" value="B302_SPRY"/>
    <property type="match status" value="1"/>
</dbReference>
<dbReference type="PANTHER" id="PTHR24103">
    <property type="entry name" value="E3 UBIQUITIN-PROTEIN LIGASE TRIM"/>
    <property type="match status" value="1"/>
</dbReference>
<feature type="compositionally biased region" description="Polar residues" evidence="5">
    <location>
        <begin position="75"/>
        <end position="85"/>
    </location>
</feature>
<evidence type="ECO:0000313" key="9">
    <source>
        <dbReference type="Proteomes" id="UP000118426"/>
    </source>
</evidence>
<proteinExistence type="predicted"/>
<protein>
    <submittedName>
        <fullName evidence="8">Protein ORF128</fullName>
    </submittedName>
</protein>